<dbReference type="Gene3D" id="2.130.10.10">
    <property type="entry name" value="YVTN repeat-like/Quinoprotein amine dehydrogenase"/>
    <property type="match status" value="1"/>
</dbReference>
<dbReference type="SUPFAM" id="SSF54001">
    <property type="entry name" value="Cysteine proteinases"/>
    <property type="match status" value="1"/>
</dbReference>
<dbReference type="Pfam" id="PF20770">
    <property type="entry name" value="PAN2_N"/>
    <property type="match status" value="2"/>
</dbReference>
<dbReference type="InterPro" id="IPR050785">
    <property type="entry name" value="PAN2-PAN3_catalytic_subunit"/>
</dbReference>
<dbReference type="InterPro" id="IPR028881">
    <property type="entry name" value="PAN2_UCH_dom"/>
</dbReference>
<dbReference type="Proteomes" id="UP000823046">
    <property type="component" value="Unassembled WGS sequence"/>
</dbReference>
<dbReference type="Gene3D" id="3.90.70.10">
    <property type="entry name" value="Cysteine proteinases"/>
    <property type="match status" value="1"/>
</dbReference>
<comment type="caution">
    <text evidence="4">The sequence shown here is derived from an EMBL/GenBank/DDBJ whole genome shotgun (WGS) entry which is preliminary data.</text>
</comment>
<dbReference type="InterPro" id="IPR038765">
    <property type="entry name" value="Papain-like_cys_pep_sf"/>
</dbReference>
<evidence type="ECO:0000259" key="3">
    <source>
        <dbReference type="Pfam" id="PF20770"/>
    </source>
</evidence>
<proteinExistence type="predicted"/>
<evidence type="ECO:0000259" key="2">
    <source>
        <dbReference type="Pfam" id="PF13423"/>
    </source>
</evidence>
<feature type="non-terminal residue" evidence="4">
    <location>
        <position position="1010"/>
    </location>
</feature>
<keyword evidence="5" id="KW-1185">Reference proteome</keyword>
<dbReference type="InterPro" id="IPR048841">
    <property type="entry name" value="PAN2_N"/>
</dbReference>
<evidence type="ECO:0000256" key="1">
    <source>
        <dbReference type="SAM" id="MobiDB-lite"/>
    </source>
</evidence>
<feature type="domain" description="PAN2 UCH" evidence="2">
    <location>
        <begin position="691"/>
        <end position="901"/>
    </location>
</feature>
<evidence type="ECO:0000313" key="5">
    <source>
        <dbReference type="Proteomes" id="UP000823046"/>
    </source>
</evidence>
<sequence length="1010" mass="114400">MQELVNTNEEYGWYEDQIFYTNGSYCKFARNIENPNVYKFRYDVQPLETPSSEVKQPVRQSSSSSRSQNLSNEWYPHFFYLNPSLYLNTPSTIKFDAYKELLWIGSHQGHLDSYFFPSFGRYSSFPIDWSNPTSVQALATLDSGILAITEKTLGCYTRGGMSTPFLSRDVEKSILQEDISLRDGFLHRDGGLIQLIVGAEQPKIFLMDVSMGVVSAYYTLPHGVNKLSHPTLPSIGFQSKPVEEISGESVRTPRRMPPPPSSSFLSYPRGIPTSDIFPSPPSVPYSSSPLGYPIICIGGNDGHVSILDTRKAKVLKTFDAHGEIVTSISVSGQYVATCGGSFRHESHTLLPESFVKIFDIRMLRSAAPVWMSCGASAAKFHPSFAETLVAARSDGFWETMTLSNLYNRRIYRLPTLQGPLVDFDISSSGKTIAFLDTTGSIHQFQAMPPPYVPQANPFSSSISLVTPLSPPQSLTRSIEDSLCTEIFPYLGTYASRFSLLSDKWKVTEKEIDRLSYTFSPSYTSSTSMEGFHFGGRNSPSSKTTRKKHSSPNFPGIRISPCGLTLEGSTSPLDREYSIQLECVHRLPLLIPEKLLKNAKRVNELMYVENFEKWPPNSLIFGVFKASVMPRSSPFIKRFSRSRKEKNLLENLKTFSSEEKSLIPKAYRFFPLQYKIIETMNYHEELNTTDFAGIENGTPFDFMHSILQILYFSPPLKDTFKTHVCDVEFCLSCEVGFLFKSMDRIRFIFYRQDENSSLIYQTFNFDNALLHLPEINLLGFLRPAHERSVILRRIASFYRFLLESFSKDMDRSQCTIVNDLFTISLSSTLQCMKASHVHTLHKKSFLVDLEYSKASFSSSPVIFSTPQRSLSPMEDAASSPDRSSLPIKFSPDSPSEKEWMLPNSSPMDSFTQSESLLETPQEIQEEEITPSMPSHIKKGKHTQEEHTVSTPLKTSKHESTLRWPEAEFSSPPSFSHPSFCDILENSLKKQILLKSYCMECRQNILSKHIQQ</sequence>
<dbReference type="SUPFAM" id="SSF50978">
    <property type="entry name" value="WD40 repeat-like"/>
    <property type="match status" value="1"/>
</dbReference>
<dbReference type="Pfam" id="PF13423">
    <property type="entry name" value="UCH_1"/>
    <property type="match status" value="1"/>
</dbReference>
<dbReference type="PANTHER" id="PTHR15728:SF0">
    <property type="entry name" value="PAN2-PAN3 DEADENYLATION COMPLEX CATALYTIC SUBUNIT PAN2"/>
    <property type="match status" value="1"/>
</dbReference>
<dbReference type="PANTHER" id="PTHR15728">
    <property type="entry name" value="DEADENYLATION COMPLEX CATALYTIC SUBUNIT PAN2"/>
    <property type="match status" value="1"/>
</dbReference>
<feature type="region of interest" description="Disordered" evidence="1">
    <location>
        <begin position="932"/>
        <end position="958"/>
    </location>
</feature>
<feature type="domain" description="PAN2-PAN3 deadenylation complex catalytic subunit PAN2 N-terminal" evidence="3">
    <location>
        <begin position="91"/>
        <end position="162"/>
    </location>
</feature>
<feature type="compositionally biased region" description="Polar residues" evidence="1">
    <location>
        <begin position="901"/>
        <end position="914"/>
    </location>
</feature>
<reference evidence="4 5" key="1">
    <citation type="journal article" date="2020" name="bioRxiv">
        <title>Metabolic contributions of an alphaproteobacterial endosymbiont in the apicomplexan Cardiosporidium cionae.</title>
        <authorList>
            <person name="Hunter E.S."/>
            <person name="Paight C.J."/>
            <person name="Lane C.E."/>
        </authorList>
    </citation>
    <scope>NUCLEOTIDE SEQUENCE [LARGE SCALE GENOMIC DNA]</scope>
    <source>
        <strain evidence="4">ESH_2018</strain>
    </source>
</reference>
<feature type="region of interest" description="Disordered" evidence="1">
    <location>
        <begin position="864"/>
        <end position="914"/>
    </location>
</feature>
<protein>
    <submittedName>
        <fullName evidence="4">Uncharacterized protein</fullName>
    </submittedName>
</protein>
<dbReference type="EMBL" id="JADAQX010000849">
    <property type="protein sequence ID" value="KAF8819271.1"/>
    <property type="molecule type" value="Genomic_DNA"/>
</dbReference>
<feature type="domain" description="PAN2-PAN3 deadenylation complex catalytic subunit PAN2 N-terminal" evidence="3">
    <location>
        <begin position="297"/>
        <end position="443"/>
    </location>
</feature>
<gene>
    <name evidence="4" type="ORF">IE077_001284</name>
</gene>
<dbReference type="InterPro" id="IPR036322">
    <property type="entry name" value="WD40_repeat_dom_sf"/>
</dbReference>
<name>A0ABQ7J5I7_9APIC</name>
<evidence type="ECO:0000313" key="4">
    <source>
        <dbReference type="EMBL" id="KAF8819271.1"/>
    </source>
</evidence>
<accession>A0ABQ7J5I7</accession>
<organism evidence="4 5">
    <name type="scientific">Cardiosporidium cionae</name>
    <dbReference type="NCBI Taxonomy" id="476202"/>
    <lineage>
        <taxon>Eukaryota</taxon>
        <taxon>Sar</taxon>
        <taxon>Alveolata</taxon>
        <taxon>Apicomplexa</taxon>
        <taxon>Aconoidasida</taxon>
        <taxon>Nephromycida</taxon>
        <taxon>Cardiosporidium</taxon>
    </lineage>
</organism>
<dbReference type="InterPro" id="IPR015943">
    <property type="entry name" value="WD40/YVTN_repeat-like_dom_sf"/>
</dbReference>